<feature type="region of interest" description="Disordered" evidence="1">
    <location>
        <begin position="66"/>
        <end position="101"/>
    </location>
</feature>
<dbReference type="Proteomes" id="UP001234989">
    <property type="component" value="Chromosome 10"/>
</dbReference>
<accession>A0AAF0UNB7</accession>
<gene>
    <name evidence="2" type="ORF">MTR67_043223</name>
</gene>
<organism evidence="2 3">
    <name type="scientific">Solanum verrucosum</name>
    <dbReference type="NCBI Taxonomy" id="315347"/>
    <lineage>
        <taxon>Eukaryota</taxon>
        <taxon>Viridiplantae</taxon>
        <taxon>Streptophyta</taxon>
        <taxon>Embryophyta</taxon>
        <taxon>Tracheophyta</taxon>
        <taxon>Spermatophyta</taxon>
        <taxon>Magnoliopsida</taxon>
        <taxon>eudicotyledons</taxon>
        <taxon>Gunneridae</taxon>
        <taxon>Pentapetalae</taxon>
        <taxon>asterids</taxon>
        <taxon>lamiids</taxon>
        <taxon>Solanales</taxon>
        <taxon>Solanaceae</taxon>
        <taxon>Solanoideae</taxon>
        <taxon>Solaneae</taxon>
        <taxon>Solanum</taxon>
    </lineage>
</organism>
<evidence type="ECO:0008006" key="4">
    <source>
        <dbReference type="Google" id="ProtNLM"/>
    </source>
</evidence>
<dbReference type="AlphaFoldDB" id="A0AAF0UNB7"/>
<feature type="region of interest" description="Disordered" evidence="1">
    <location>
        <begin position="24"/>
        <end position="47"/>
    </location>
</feature>
<feature type="compositionally biased region" description="Basic residues" evidence="1">
    <location>
        <begin position="92"/>
        <end position="101"/>
    </location>
</feature>
<proteinExistence type="predicted"/>
<evidence type="ECO:0000313" key="3">
    <source>
        <dbReference type="Proteomes" id="UP001234989"/>
    </source>
</evidence>
<evidence type="ECO:0000256" key="1">
    <source>
        <dbReference type="SAM" id="MobiDB-lite"/>
    </source>
</evidence>
<keyword evidence="3" id="KW-1185">Reference proteome</keyword>
<name>A0AAF0UNB7_SOLVR</name>
<feature type="compositionally biased region" description="Basic and acidic residues" evidence="1">
    <location>
        <begin position="24"/>
        <end position="44"/>
    </location>
</feature>
<reference evidence="2" key="1">
    <citation type="submission" date="2023-08" db="EMBL/GenBank/DDBJ databases">
        <title>A de novo genome assembly of Solanum verrucosum Schlechtendal, a Mexican diploid species geographically isolated from the other diploid A-genome species in potato relatives.</title>
        <authorList>
            <person name="Hosaka K."/>
        </authorList>
    </citation>
    <scope>NUCLEOTIDE SEQUENCE</scope>
    <source>
        <tissue evidence="2">Young leaves</tissue>
    </source>
</reference>
<sequence length="101" mass="11131">MDISHLMIHDQQIKEETIKEKTRELKRAKMGDGEFSKSRSDGHGCPEFQQIFSGLNLSNVPEPKLKIYRMSNPKPQGGGSSGSLDPACQKCGRSHSGKCLA</sequence>
<protein>
    <recommendedName>
        <fullName evidence="4">Gag-pol polyprotein</fullName>
    </recommendedName>
</protein>
<evidence type="ECO:0000313" key="2">
    <source>
        <dbReference type="EMBL" id="WMV49838.1"/>
    </source>
</evidence>
<dbReference type="EMBL" id="CP133621">
    <property type="protein sequence ID" value="WMV49838.1"/>
    <property type="molecule type" value="Genomic_DNA"/>
</dbReference>